<name>A0A6C0L1M1_9ZZZZ</name>
<organism evidence="1">
    <name type="scientific">viral metagenome</name>
    <dbReference type="NCBI Taxonomy" id="1070528"/>
    <lineage>
        <taxon>unclassified sequences</taxon>
        <taxon>metagenomes</taxon>
        <taxon>organismal metagenomes</taxon>
    </lineage>
</organism>
<dbReference type="AlphaFoldDB" id="A0A6C0L1M1"/>
<proteinExistence type="predicted"/>
<reference evidence="1" key="1">
    <citation type="journal article" date="2020" name="Nature">
        <title>Giant virus diversity and host interactions through global metagenomics.</title>
        <authorList>
            <person name="Schulz F."/>
            <person name="Roux S."/>
            <person name="Paez-Espino D."/>
            <person name="Jungbluth S."/>
            <person name="Walsh D.A."/>
            <person name="Denef V.J."/>
            <person name="McMahon K.D."/>
            <person name="Konstantinidis K.T."/>
            <person name="Eloe-Fadrosh E.A."/>
            <person name="Kyrpides N.C."/>
            <person name="Woyke T."/>
        </authorList>
    </citation>
    <scope>NUCLEOTIDE SEQUENCE</scope>
    <source>
        <strain evidence="1">GVMAG-S-ERX555907-94</strain>
    </source>
</reference>
<accession>A0A6C0L1M1</accession>
<protein>
    <submittedName>
        <fullName evidence="1">Uncharacterized protein</fullName>
    </submittedName>
</protein>
<evidence type="ECO:0000313" key="1">
    <source>
        <dbReference type="EMBL" id="QHU23443.1"/>
    </source>
</evidence>
<dbReference type="EMBL" id="MN741029">
    <property type="protein sequence ID" value="QHU23443.1"/>
    <property type="molecule type" value="Genomic_DNA"/>
</dbReference>
<sequence>MILRSGRRIGYDNLPIDFDDASNEWMANKKKLASGVFEYLNKLTTFLLL</sequence>